<feature type="transmembrane region" description="Helical" evidence="3">
    <location>
        <begin position="57"/>
        <end position="77"/>
    </location>
</feature>
<proteinExistence type="inferred from homology"/>
<keyword evidence="5" id="KW-0489">Methyltransferase</keyword>
<gene>
    <name evidence="5" type="ORF">SAMN05444171_1259</name>
</gene>
<organism evidence="5 6">
    <name type="scientific">Bradyrhizobium lablabi</name>
    <dbReference type="NCBI Taxonomy" id="722472"/>
    <lineage>
        <taxon>Bacteria</taxon>
        <taxon>Pseudomonadati</taxon>
        <taxon>Pseudomonadota</taxon>
        <taxon>Alphaproteobacteria</taxon>
        <taxon>Hyphomicrobiales</taxon>
        <taxon>Nitrobacteraceae</taxon>
        <taxon>Bradyrhizobium</taxon>
    </lineage>
</organism>
<feature type="domain" description="Prepilin type IV endopeptidase peptidase" evidence="4">
    <location>
        <begin position="62"/>
        <end position="167"/>
    </location>
</feature>
<comment type="similarity">
    <text evidence="1 2">Belongs to the peptidase A24 family.</text>
</comment>
<keyword evidence="3" id="KW-0472">Membrane</keyword>
<evidence type="ECO:0000313" key="6">
    <source>
        <dbReference type="Proteomes" id="UP000183208"/>
    </source>
</evidence>
<dbReference type="EMBL" id="FNTI01000001">
    <property type="protein sequence ID" value="SEC37453.1"/>
    <property type="molecule type" value="Genomic_DNA"/>
</dbReference>
<feature type="transmembrane region" description="Helical" evidence="3">
    <location>
        <begin position="84"/>
        <end position="104"/>
    </location>
</feature>
<accession>A0A1M6U113</accession>
<dbReference type="OrthoDB" id="9789291at2"/>
<dbReference type="AlphaFoldDB" id="A0A1M6U113"/>
<dbReference type="GO" id="GO:0004190">
    <property type="term" value="F:aspartic-type endopeptidase activity"/>
    <property type="evidence" value="ECO:0007669"/>
    <property type="project" value="InterPro"/>
</dbReference>
<name>A0A1M6U113_9BRAD</name>
<evidence type="ECO:0000256" key="2">
    <source>
        <dbReference type="RuleBase" id="RU003793"/>
    </source>
</evidence>
<dbReference type="PANTHER" id="PTHR30487:SF0">
    <property type="entry name" value="PREPILIN LEADER PEPTIDASE_N-METHYLTRANSFERASE-RELATED"/>
    <property type="match status" value="1"/>
</dbReference>
<protein>
    <submittedName>
        <fullName evidence="5">Leader peptidase (Prepilin peptidase) / N-methyltransferase</fullName>
    </submittedName>
</protein>
<reference evidence="5 6" key="1">
    <citation type="submission" date="2016-10" db="EMBL/GenBank/DDBJ databases">
        <authorList>
            <person name="de Groot N.N."/>
        </authorList>
    </citation>
    <scope>NUCLEOTIDE SEQUENCE [LARGE SCALE GENOMIC DNA]</scope>
    <source>
        <strain evidence="5 6">GAS522</strain>
    </source>
</reference>
<dbReference type="Gene3D" id="1.20.120.1220">
    <property type="match status" value="1"/>
</dbReference>
<feature type="transmembrane region" description="Helical" evidence="3">
    <location>
        <begin position="184"/>
        <end position="205"/>
    </location>
</feature>
<evidence type="ECO:0000313" key="5">
    <source>
        <dbReference type="EMBL" id="SEC37453.1"/>
    </source>
</evidence>
<dbReference type="InterPro" id="IPR000045">
    <property type="entry name" value="Prepilin_IV_endopep_pep"/>
</dbReference>
<dbReference type="InterPro" id="IPR050882">
    <property type="entry name" value="Prepilin_peptidase/N-MTase"/>
</dbReference>
<keyword evidence="5" id="KW-0808">Transferase</keyword>
<dbReference type="GO" id="GO:0032259">
    <property type="term" value="P:methylation"/>
    <property type="evidence" value="ECO:0007669"/>
    <property type="project" value="UniProtKB-KW"/>
</dbReference>
<dbReference type="Proteomes" id="UP000183208">
    <property type="component" value="Unassembled WGS sequence"/>
</dbReference>
<dbReference type="PANTHER" id="PTHR30487">
    <property type="entry name" value="TYPE 4 PREPILIN-LIKE PROTEINS LEADER PEPTIDE-PROCESSING ENZYME"/>
    <property type="match status" value="1"/>
</dbReference>
<keyword evidence="3" id="KW-1133">Transmembrane helix</keyword>
<evidence type="ECO:0000256" key="3">
    <source>
        <dbReference type="SAM" id="Phobius"/>
    </source>
</evidence>
<dbReference type="GO" id="GO:0006465">
    <property type="term" value="P:signal peptide processing"/>
    <property type="evidence" value="ECO:0007669"/>
    <property type="project" value="TreeGrafter"/>
</dbReference>
<evidence type="ECO:0000256" key="1">
    <source>
        <dbReference type="ARBA" id="ARBA00005801"/>
    </source>
</evidence>
<dbReference type="PRINTS" id="PR00864">
    <property type="entry name" value="PREPILNPTASE"/>
</dbReference>
<dbReference type="RefSeq" id="WP_079585657.1">
    <property type="nucleotide sequence ID" value="NZ_FNTI01000001.1"/>
</dbReference>
<feature type="transmembrane region" description="Helical" evidence="3">
    <location>
        <begin position="145"/>
        <end position="172"/>
    </location>
</feature>
<feature type="transmembrane region" description="Helical" evidence="3">
    <location>
        <begin position="28"/>
        <end position="45"/>
    </location>
</feature>
<keyword evidence="3" id="KW-0812">Transmembrane</keyword>
<evidence type="ECO:0000259" key="4">
    <source>
        <dbReference type="Pfam" id="PF01478"/>
    </source>
</evidence>
<dbReference type="Pfam" id="PF01478">
    <property type="entry name" value="Peptidase_A24"/>
    <property type="match status" value="1"/>
</dbReference>
<dbReference type="GO" id="GO:0008168">
    <property type="term" value="F:methyltransferase activity"/>
    <property type="evidence" value="ECO:0007669"/>
    <property type="project" value="UniProtKB-KW"/>
</dbReference>
<sequence>MIVALRKTSGRTGRFLGRALAWRASDRAHAVVAWGLVAGAVWLAAGLPDDPVWPEAALAGLYLVALLAAICAIDARYGIIPDGLVAALGAGGLLQTLLAGQAGLVERGLEALTVLAAGTLLRASYRRLRGFDGLGFGDVKFVTAAALWVGLQGMPTLLLVAVFSAAVSLVILRAEGHELDGRQAISFGPHLAVGLWLAWVAGPLLNGV</sequence>
<dbReference type="GO" id="GO:0005886">
    <property type="term" value="C:plasma membrane"/>
    <property type="evidence" value="ECO:0007669"/>
    <property type="project" value="TreeGrafter"/>
</dbReference>
<dbReference type="InterPro" id="IPR014032">
    <property type="entry name" value="Peptidase_A24A_bac"/>
</dbReference>